<dbReference type="InterPro" id="IPR056822">
    <property type="entry name" value="TEN_NHL"/>
</dbReference>
<accession>A0A915CUU6</accession>
<dbReference type="PANTHER" id="PTHR11219:SF69">
    <property type="entry name" value="TENEURIN-A"/>
    <property type="match status" value="1"/>
</dbReference>
<keyword evidence="3" id="KW-1015">Disulfide bond</keyword>
<evidence type="ECO:0000313" key="7">
    <source>
        <dbReference type="WBParaSite" id="jg12462.2"/>
    </source>
</evidence>
<evidence type="ECO:0000259" key="5">
    <source>
        <dbReference type="Pfam" id="PF25023"/>
    </source>
</evidence>
<evidence type="ECO:0000256" key="1">
    <source>
        <dbReference type="ARBA" id="ARBA00022536"/>
    </source>
</evidence>
<organism evidence="6 7">
    <name type="scientific">Ditylenchus dipsaci</name>
    <dbReference type="NCBI Taxonomy" id="166011"/>
    <lineage>
        <taxon>Eukaryota</taxon>
        <taxon>Metazoa</taxon>
        <taxon>Ecdysozoa</taxon>
        <taxon>Nematoda</taxon>
        <taxon>Chromadorea</taxon>
        <taxon>Rhabditida</taxon>
        <taxon>Tylenchina</taxon>
        <taxon>Tylenchomorpha</taxon>
        <taxon>Sphaerularioidea</taxon>
        <taxon>Anguinidae</taxon>
        <taxon>Anguininae</taxon>
        <taxon>Ditylenchus</taxon>
    </lineage>
</organism>
<dbReference type="Gene3D" id="2.180.10.10">
    <property type="entry name" value="RHS repeat-associated core"/>
    <property type="match status" value="1"/>
</dbReference>
<evidence type="ECO:0000313" key="6">
    <source>
        <dbReference type="Proteomes" id="UP000887574"/>
    </source>
</evidence>
<dbReference type="Pfam" id="PF25021">
    <property type="entry name" value="TEN_NHL"/>
    <property type="match status" value="1"/>
</dbReference>
<feature type="domain" description="Teneurin NHL" evidence="4">
    <location>
        <begin position="10"/>
        <end position="69"/>
    </location>
</feature>
<keyword evidence="2" id="KW-0677">Repeat</keyword>
<dbReference type="GO" id="GO:0008045">
    <property type="term" value="P:motor neuron axon guidance"/>
    <property type="evidence" value="ECO:0007669"/>
    <property type="project" value="TreeGrafter"/>
</dbReference>
<evidence type="ECO:0000259" key="4">
    <source>
        <dbReference type="Pfam" id="PF25021"/>
    </source>
</evidence>
<reference evidence="7" key="1">
    <citation type="submission" date="2022-11" db="UniProtKB">
        <authorList>
            <consortium name="WormBaseParasite"/>
        </authorList>
    </citation>
    <scope>IDENTIFICATION</scope>
</reference>
<keyword evidence="1" id="KW-0245">EGF-like domain</keyword>
<dbReference type="InterPro" id="IPR056823">
    <property type="entry name" value="TEN-like_YD-shell"/>
</dbReference>
<sequence>MAKSGFLTQVIVGRVGKCDCHPINCPCDDAVSNPLIATQALLHKPISLAVHPNGNVYIADQANYKIKRVETAKVQLSKSTNMYILSSPATDEIYYFDNKGQHLSTSSLLSGQLLYNFSYTADQKLSKILLRGKFKVEVVHLNSTQIVLKRRNGREIHITSAKQDNQLIESVSGETTEIITSLEYGDRQLLVQIASSNDGNSVHFGYHTATSILSNVTDAVGNVFELSSPAFSSGILVAKITKEASIQRILIDDNEFVEKQGKTFTKLTSSPSGFALDSSTGEKTLFEKMSNPLLLPNEEVVLKQKISFPEVVKPARRHLNHRVEWRNHVGRGSTSDGGAYRIVQVGRKRRVNGRNMFTVQFDRTQLTDTLIDNYDNDLLQISWQEQYRQFKYDEQSRLVHISFASTVIPSIIRKIFYHSNSSSIPTTVQIGTEPEGNFTWILNNSGNKIVGLITPSGEKHNFFEISNGGVKMITYQTDDPSERPGVISYAITYNAEDQITRFSTEEGKKYFVVKRDEYGRIESLNYSESNSFQYTYDKDNRISNIIMYSSSGAILNSVYFNYEYDDLLKLVGLNAVTNEFELGRQRFDYYASSGLIHKMANCTFEYSTQKRRISHRMFSVDTHYLADRKPVRLLLLSSAMAQILEASFEYDSLGRLTKTIWTVGGQTQTSEEHLYNPNGQLSKVVLSRGHQWSLAYDQNMRLKQINNVKLKLGAGGLAQKLGDTIYESDHKTGWIDQRGSYKFEYDSIGQLLQVNKSSEKTGELKGDHLHYTYAYDDQNRLVKRTIGENGRESKVHIFYYALPHKPHLITHYTSSTLNDNQAIWTIHYNNDDEPFLLENSSGQLYVVVVDPFKSTRFIVDYTGAIVRELVYSPLGKVVEDTNPDLFFPLGYSGHFQDFETDIVLVREQNVLRPLDCTTGRFMSVSISSFAPSIDLLHPEKLADPWSFKHNTQPWAIPTDVGSWLKLAGVDFGQLVLSGTNSQRQPDVDLFNPLVTASSSFQCPSLSLIRSQLCALQDTQLQLFHQLLTMKPASSNWQTAGRAKHEWNYLQDYQWHAPIGPVFV</sequence>
<dbReference type="Proteomes" id="UP000887574">
    <property type="component" value="Unplaced"/>
</dbReference>
<dbReference type="InterPro" id="IPR011042">
    <property type="entry name" value="6-blade_b-propeller_TolB-like"/>
</dbReference>
<dbReference type="AlphaFoldDB" id="A0A915CUU6"/>
<proteinExistence type="predicted"/>
<dbReference type="InterPro" id="IPR051216">
    <property type="entry name" value="Teneurin"/>
</dbReference>
<dbReference type="Pfam" id="PF25023">
    <property type="entry name" value="TEN_YD-shell"/>
    <property type="match status" value="1"/>
</dbReference>
<keyword evidence="6" id="KW-1185">Reference proteome</keyword>
<dbReference type="WBParaSite" id="jg12462.2">
    <property type="protein sequence ID" value="jg12462.2"/>
    <property type="gene ID" value="jg12462"/>
</dbReference>
<feature type="domain" description="Teneurin-like YD-shell" evidence="5">
    <location>
        <begin position="381"/>
        <end position="928"/>
    </location>
</feature>
<name>A0A915CUU6_9BILA</name>
<evidence type="ECO:0000256" key="2">
    <source>
        <dbReference type="ARBA" id="ARBA00022737"/>
    </source>
</evidence>
<dbReference type="Gene3D" id="2.120.10.30">
    <property type="entry name" value="TolB, C-terminal domain"/>
    <property type="match status" value="1"/>
</dbReference>
<protein>
    <submittedName>
        <fullName evidence="7">Uncharacterized protein</fullName>
    </submittedName>
</protein>
<evidence type="ECO:0000256" key="3">
    <source>
        <dbReference type="ARBA" id="ARBA00023157"/>
    </source>
</evidence>
<dbReference type="PANTHER" id="PTHR11219">
    <property type="entry name" value="TENEURIN AND N-ACETYLGLUCOSAMINE-1-PHOSPHODIESTER ALPHA-N-ACETYLGLUCOSAMINIDASE"/>
    <property type="match status" value="1"/>
</dbReference>